<organism evidence="2 3">
    <name type="scientific">Pleuronectes platessa</name>
    <name type="common">European plaice</name>
    <dbReference type="NCBI Taxonomy" id="8262"/>
    <lineage>
        <taxon>Eukaryota</taxon>
        <taxon>Metazoa</taxon>
        <taxon>Chordata</taxon>
        <taxon>Craniata</taxon>
        <taxon>Vertebrata</taxon>
        <taxon>Euteleostomi</taxon>
        <taxon>Actinopterygii</taxon>
        <taxon>Neopterygii</taxon>
        <taxon>Teleostei</taxon>
        <taxon>Neoteleostei</taxon>
        <taxon>Acanthomorphata</taxon>
        <taxon>Carangaria</taxon>
        <taxon>Pleuronectiformes</taxon>
        <taxon>Pleuronectoidei</taxon>
        <taxon>Pleuronectidae</taxon>
        <taxon>Pleuronectes</taxon>
    </lineage>
</organism>
<feature type="compositionally biased region" description="Basic and acidic residues" evidence="1">
    <location>
        <begin position="146"/>
        <end position="166"/>
    </location>
</feature>
<feature type="compositionally biased region" description="Low complexity" evidence="1">
    <location>
        <begin position="1"/>
        <end position="10"/>
    </location>
</feature>
<evidence type="ECO:0000256" key="1">
    <source>
        <dbReference type="SAM" id="MobiDB-lite"/>
    </source>
</evidence>
<keyword evidence="3" id="KW-1185">Reference proteome</keyword>
<comment type="caution">
    <text evidence="2">The sequence shown here is derived from an EMBL/GenBank/DDBJ whole genome shotgun (WGS) entry which is preliminary data.</text>
</comment>
<feature type="region of interest" description="Disordered" evidence="1">
    <location>
        <begin position="94"/>
        <end position="118"/>
    </location>
</feature>
<evidence type="ECO:0000313" key="2">
    <source>
        <dbReference type="EMBL" id="CAB1430798.1"/>
    </source>
</evidence>
<proteinExistence type="predicted"/>
<feature type="compositionally biased region" description="Basic and acidic residues" evidence="1">
    <location>
        <begin position="185"/>
        <end position="200"/>
    </location>
</feature>
<sequence>MLPESHLLSHPSPPTPPLSTSLPPSPFTSPSPHLVYDTPLYDITFPHLPDPRCWQHRSSWILERGRGHETVITDSILHLKKDPAVLLSGAHYSRDEEDADMPAQSAGPGDQLSGTAEPKRPIAGLRERGWCAVVEVVVGAALSSRMDGKETERAEGQRKREQRRGTESATKGGGRKRCTPPGSEARGEAGGSDRERHSKD</sequence>
<dbReference type="AlphaFoldDB" id="A0A9N7UIN5"/>
<feature type="compositionally biased region" description="Pro residues" evidence="1">
    <location>
        <begin position="11"/>
        <end position="29"/>
    </location>
</feature>
<evidence type="ECO:0000313" key="3">
    <source>
        <dbReference type="Proteomes" id="UP001153269"/>
    </source>
</evidence>
<reference evidence="2" key="1">
    <citation type="submission" date="2020-03" db="EMBL/GenBank/DDBJ databases">
        <authorList>
            <person name="Weist P."/>
        </authorList>
    </citation>
    <scope>NUCLEOTIDE SEQUENCE</scope>
</reference>
<feature type="region of interest" description="Disordered" evidence="1">
    <location>
        <begin position="142"/>
        <end position="200"/>
    </location>
</feature>
<protein>
    <submittedName>
        <fullName evidence="2">Uncharacterized protein</fullName>
    </submittedName>
</protein>
<feature type="region of interest" description="Disordered" evidence="1">
    <location>
        <begin position="1"/>
        <end position="31"/>
    </location>
</feature>
<gene>
    <name evidence="2" type="ORF">PLEPLA_LOCUS18784</name>
</gene>
<name>A0A9N7UIN5_PLEPL</name>
<accession>A0A9N7UIN5</accession>
<dbReference type="EMBL" id="CADEAL010001269">
    <property type="protein sequence ID" value="CAB1430798.1"/>
    <property type="molecule type" value="Genomic_DNA"/>
</dbReference>
<dbReference type="Proteomes" id="UP001153269">
    <property type="component" value="Unassembled WGS sequence"/>
</dbReference>